<evidence type="ECO:0000313" key="2">
    <source>
        <dbReference type="Proteomes" id="UP000324222"/>
    </source>
</evidence>
<reference evidence="1 2" key="1">
    <citation type="submission" date="2019-05" db="EMBL/GenBank/DDBJ databases">
        <title>Another draft genome of Portunus trituberculatus and its Hox gene families provides insights of decapod evolution.</title>
        <authorList>
            <person name="Jeong J.-H."/>
            <person name="Song I."/>
            <person name="Kim S."/>
            <person name="Choi T."/>
            <person name="Kim D."/>
            <person name="Ryu S."/>
            <person name="Kim W."/>
        </authorList>
    </citation>
    <scope>NUCLEOTIDE SEQUENCE [LARGE SCALE GENOMIC DNA]</scope>
    <source>
        <tissue evidence="1">Muscle</tissue>
    </source>
</reference>
<dbReference type="EMBL" id="VSRR010001260">
    <property type="protein sequence ID" value="MPC23851.1"/>
    <property type="molecule type" value="Genomic_DNA"/>
</dbReference>
<keyword evidence="2" id="KW-1185">Reference proteome</keyword>
<sequence length="80" mass="9157">MFASLTFDIRRSKLKEVNKCLQVRGDDPNEFWRRSSCLYLVHCSVAPTVQTPGAAHMQRELKGDRQYTLLLISATVDNTQ</sequence>
<protein>
    <submittedName>
        <fullName evidence="1">Uncharacterized protein</fullName>
    </submittedName>
</protein>
<gene>
    <name evidence="1" type="ORF">E2C01_016918</name>
</gene>
<evidence type="ECO:0000313" key="1">
    <source>
        <dbReference type="EMBL" id="MPC23851.1"/>
    </source>
</evidence>
<dbReference type="Proteomes" id="UP000324222">
    <property type="component" value="Unassembled WGS sequence"/>
</dbReference>
<dbReference type="AlphaFoldDB" id="A0A5B7DQC1"/>
<accession>A0A5B7DQC1</accession>
<organism evidence="1 2">
    <name type="scientific">Portunus trituberculatus</name>
    <name type="common">Swimming crab</name>
    <name type="synonym">Neptunus trituberculatus</name>
    <dbReference type="NCBI Taxonomy" id="210409"/>
    <lineage>
        <taxon>Eukaryota</taxon>
        <taxon>Metazoa</taxon>
        <taxon>Ecdysozoa</taxon>
        <taxon>Arthropoda</taxon>
        <taxon>Crustacea</taxon>
        <taxon>Multicrustacea</taxon>
        <taxon>Malacostraca</taxon>
        <taxon>Eumalacostraca</taxon>
        <taxon>Eucarida</taxon>
        <taxon>Decapoda</taxon>
        <taxon>Pleocyemata</taxon>
        <taxon>Brachyura</taxon>
        <taxon>Eubrachyura</taxon>
        <taxon>Portunoidea</taxon>
        <taxon>Portunidae</taxon>
        <taxon>Portuninae</taxon>
        <taxon>Portunus</taxon>
    </lineage>
</organism>
<name>A0A5B7DQC1_PORTR</name>
<comment type="caution">
    <text evidence="1">The sequence shown here is derived from an EMBL/GenBank/DDBJ whole genome shotgun (WGS) entry which is preliminary data.</text>
</comment>
<proteinExistence type="predicted"/>